<dbReference type="CDD" id="cd01017">
    <property type="entry name" value="AdcA"/>
    <property type="match status" value="1"/>
</dbReference>
<dbReference type="PANTHER" id="PTHR42953">
    <property type="entry name" value="HIGH-AFFINITY ZINC UPTAKE SYSTEM PROTEIN ZNUA-RELATED"/>
    <property type="match status" value="1"/>
</dbReference>
<name>A0ABV8JBP3_9BACL</name>
<dbReference type="InterPro" id="IPR006127">
    <property type="entry name" value="ZnuA-like"/>
</dbReference>
<dbReference type="InterPro" id="IPR006128">
    <property type="entry name" value="Lipoprotein_PsaA-like"/>
</dbReference>
<dbReference type="PRINTS" id="PR00691">
    <property type="entry name" value="ADHESINB"/>
</dbReference>
<comment type="similarity">
    <text evidence="3">Belongs to the bacterial solute-binding protein 9 family.</text>
</comment>
<dbReference type="RefSeq" id="WP_380703026.1">
    <property type="nucleotide sequence ID" value="NZ_JBHSAP010000007.1"/>
</dbReference>
<feature type="signal peptide" evidence="4">
    <location>
        <begin position="1"/>
        <end position="17"/>
    </location>
</feature>
<feature type="chain" id="PRO_5045062260" evidence="4">
    <location>
        <begin position="18"/>
        <end position="317"/>
    </location>
</feature>
<evidence type="ECO:0000313" key="5">
    <source>
        <dbReference type="EMBL" id="MFC4076303.1"/>
    </source>
</evidence>
<dbReference type="PROSITE" id="PS51257">
    <property type="entry name" value="PROKAR_LIPOPROTEIN"/>
    <property type="match status" value="1"/>
</dbReference>
<proteinExistence type="inferred from homology"/>
<dbReference type="InterPro" id="IPR006129">
    <property type="entry name" value="AdhesinB"/>
</dbReference>
<dbReference type="Pfam" id="PF01297">
    <property type="entry name" value="ZnuA"/>
    <property type="match status" value="1"/>
</dbReference>
<reference evidence="6" key="1">
    <citation type="journal article" date="2019" name="Int. J. Syst. Evol. Microbiol.">
        <title>The Global Catalogue of Microorganisms (GCM) 10K type strain sequencing project: providing services to taxonomists for standard genome sequencing and annotation.</title>
        <authorList>
            <consortium name="The Broad Institute Genomics Platform"/>
            <consortium name="The Broad Institute Genome Sequencing Center for Infectious Disease"/>
            <person name="Wu L."/>
            <person name="Ma J."/>
        </authorList>
    </citation>
    <scope>NUCLEOTIDE SEQUENCE [LARGE SCALE GENOMIC DNA]</scope>
    <source>
        <strain evidence="6">IBRC-M 10813</strain>
    </source>
</reference>
<evidence type="ECO:0000256" key="1">
    <source>
        <dbReference type="ARBA" id="ARBA00022448"/>
    </source>
</evidence>
<gene>
    <name evidence="5" type="ORF">ACFOUO_05700</name>
</gene>
<keyword evidence="1 3" id="KW-0813">Transport</keyword>
<evidence type="ECO:0000256" key="3">
    <source>
        <dbReference type="RuleBase" id="RU003512"/>
    </source>
</evidence>
<comment type="caution">
    <text evidence="5">The sequence shown here is derived from an EMBL/GenBank/DDBJ whole genome shotgun (WGS) entry which is preliminary data.</text>
</comment>
<protein>
    <submittedName>
        <fullName evidence="5">Metal ABC transporter substrate-binding protein</fullName>
    </submittedName>
</protein>
<dbReference type="InterPro" id="IPR050492">
    <property type="entry name" value="Bact_metal-bind_prot9"/>
</dbReference>
<dbReference type="Gene3D" id="3.40.50.1980">
    <property type="entry name" value="Nitrogenase molybdenum iron protein domain"/>
    <property type="match status" value="2"/>
</dbReference>
<dbReference type="Proteomes" id="UP001595843">
    <property type="component" value="Unassembled WGS sequence"/>
</dbReference>
<keyword evidence="2 4" id="KW-0732">Signal</keyword>
<organism evidence="5 6">
    <name type="scientific">Salinithrix halophila</name>
    <dbReference type="NCBI Taxonomy" id="1485204"/>
    <lineage>
        <taxon>Bacteria</taxon>
        <taxon>Bacillati</taxon>
        <taxon>Bacillota</taxon>
        <taxon>Bacilli</taxon>
        <taxon>Bacillales</taxon>
        <taxon>Thermoactinomycetaceae</taxon>
        <taxon>Salinithrix</taxon>
    </lineage>
</organism>
<evidence type="ECO:0000313" key="6">
    <source>
        <dbReference type="Proteomes" id="UP001595843"/>
    </source>
</evidence>
<dbReference type="PRINTS" id="PR00690">
    <property type="entry name" value="ADHESNFAMILY"/>
</dbReference>
<accession>A0ABV8JBP3</accession>
<keyword evidence="6" id="KW-1185">Reference proteome</keyword>
<dbReference type="PANTHER" id="PTHR42953:SF8">
    <property type="entry name" value="ZINT DOMAIN-CONTAINING PROTEIN"/>
    <property type="match status" value="1"/>
</dbReference>
<dbReference type="SUPFAM" id="SSF53807">
    <property type="entry name" value="Helical backbone' metal receptor"/>
    <property type="match status" value="1"/>
</dbReference>
<sequence>MKSWKTCWIGFFIFTLALTGCSSPGGEPAKENGKLTVYTSFYPLADFAGKIGGKHVKVKNLVPAGAEPHDYEPTARDLTALSDADLFIYNGAGLEPWLDKVKPMLEDGDVTVLNASAKLDLLSVDKGKHGHEDGHDHGDKDPHVWLNPIKAKQQAEAIKDAFVKKDPKHKNDYEANYASLADQFDQLDQKFAEIVKKGDKKTFITSHSAFGYLANRYELTQVAVSGISPSDEPSARKLREVVQLARKHKVDYVYFETLVSGKVAETVRKEVGARPLTLNPLEGLTKAQEAKGEDYFSIMEQNANNLAKGLGSNQAGK</sequence>
<dbReference type="EMBL" id="JBHSAP010000007">
    <property type="protein sequence ID" value="MFC4076303.1"/>
    <property type="molecule type" value="Genomic_DNA"/>
</dbReference>
<evidence type="ECO:0000256" key="4">
    <source>
        <dbReference type="SAM" id="SignalP"/>
    </source>
</evidence>
<evidence type="ECO:0000256" key="2">
    <source>
        <dbReference type="ARBA" id="ARBA00022729"/>
    </source>
</evidence>